<dbReference type="eggNOG" id="COG1387">
    <property type="taxonomic scope" value="Bacteria"/>
</dbReference>
<dbReference type="InterPro" id="IPR010140">
    <property type="entry name" value="Histidinol_P_phosphatase_HisJ"/>
</dbReference>
<dbReference type="PANTHER" id="PTHR21039">
    <property type="entry name" value="HISTIDINOL PHOSPHATASE-RELATED"/>
    <property type="match status" value="1"/>
</dbReference>
<dbReference type="PANTHER" id="PTHR21039:SF0">
    <property type="entry name" value="HISTIDINOL-PHOSPHATASE"/>
    <property type="match status" value="1"/>
</dbReference>
<dbReference type="Pfam" id="PF02811">
    <property type="entry name" value="PHP"/>
    <property type="match status" value="1"/>
</dbReference>
<dbReference type="Gene3D" id="3.20.20.140">
    <property type="entry name" value="Metal-dependent hydrolases"/>
    <property type="match status" value="1"/>
</dbReference>
<organism evidence="10 11">
    <name type="scientific">Collinsella tanakaei YIT 12063</name>
    <dbReference type="NCBI Taxonomy" id="742742"/>
    <lineage>
        <taxon>Bacteria</taxon>
        <taxon>Bacillati</taxon>
        <taxon>Actinomycetota</taxon>
        <taxon>Coriobacteriia</taxon>
        <taxon>Coriobacteriales</taxon>
        <taxon>Coriobacteriaceae</taxon>
        <taxon>Collinsella</taxon>
    </lineage>
</organism>
<comment type="catalytic activity">
    <reaction evidence="7 8">
        <text>L-histidinol phosphate + H2O = L-histidinol + phosphate</text>
        <dbReference type="Rhea" id="RHEA:14465"/>
        <dbReference type="ChEBI" id="CHEBI:15377"/>
        <dbReference type="ChEBI" id="CHEBI:43474"/>
        <dbReference type="ChEBI" id="CHEBI:57699"/>
        <dbReference type="ChEBI" id="CHEBI:57980"/>
        <dbReference type="EC" id="3.1.3.15"/>
    </reaction>
</comment>
<evidence type="ECO:0000256" key="7">
    <source>
        <dbReference type="ARBA" id="ARBA00049158"/>
    </source>
</evidence>
<gene>
    <name evidence="10" type="ORF">HMPREF9452_00820</name>
</gene>
<accession>G1WH99</accession>
<dbReference type="NCBIfam" id="TIGR01856">
    <property type="entry name" value="hisJ_fam"/>
    <property type="match status" value="1"/>
</dbReference>
<comment type="pathway">
    <text evidence="1 8">Amino-acid biosynthesis; L-histidine biosynthesis; L-histidine from 5-phospho-alpha-D-ribose 1-diphosphate: step 8/9.</text>
</comment>
<comment type="caution">
    <text evidence="10">The sequence shown here is derived from an EMBL/GenBank/DDBJ whole genome shotgun (WGS) entry which is preliminary data.</text>
</comment>
<dbReference type="Proteomes" id="UP000004830">
    <property type="component" value="Unassembled WGS sequence"/>
</dbReference>
<keyword evidence="11" id="KW-1185">Reference proteome</keyword>
<evidence type="ECO:0000259" key="9">
    <source>
        <dbReference type="Pfam" id="PF02811"/>
    </source>
</evidence>
<dbReference type="HOGENOM" id="CLU_054611_3_0_11"/>
<evidence type="ECO:0000256" key="4">
    <source>
        <dbReference type="ARBA" id="ARBA00022605"/>
    </source>
</evidence>
<keyword evidence="5 8" id="KW-0378">Hydrolase</keyword>
<dbReference type="STRING" id="742742.HMPREF9452_00820"/>
<keyword evidence="4 8" id="KW-0028">Amino-acid biosynthesis</keyword>
<dbReference type="InterPro" id="IPR004013">
    <property type="entry name" value="PHP_dom"/>
</dbReference>
<reference evidence="10 11" key="1">
    <citation type="submission" date="2011-06" db="EMBL/GenBank/DDBJ databases">
        <title>The Genome Sequence of Collinsella tanakaei YIT 12063.</title>
        <authorList>
            <consortium name="The Broad Institute Genome Sequencing Platform"/>
            <person name="Earl A."/>
            <person name="Ward D."/>
            <person name="Feldgarden M."/>
            <person name="Gevers D."/>
            <person name="Morotomi M."/>
            <person name="Young S.K."/>
            <person name="Zeng Q."/>
            <person name="Gargeya S."/>
            <person name="Fitzgerald M."/>
            <person name="Haas B."/>
            <person name="Abouelleil A."/>
            <person name="Alvarado L."/>
            <person name="Arachchi H.M."/>
            <person name="Berlin A."/>
            <person name="Brown A."/>
            <person name="Chapman S.B."/>
            <person name="Chen Z."/>
            <person name="Dunbar C."/>
            <person name="Freedman E."/>
            <person name="Gearin G."/>
            <person name="Gellesch M."/>
            <person name="Goldberg J."/>
            <person name="Griggs A."/>
            <person name="Gujja S."/>
            <person name="Heiman D."/>
            <person name="Howarth C."/>
            <person name="Larson L."/>
            <person name="Lui A."/>
            <person name="MacDonald P.J.P."/>
            <person name="Mehta T."/>
            <person name="Montmayeur A."/>
            <person name="Murphy C."/>
            <person name="Neiman D."/>
            <person name="Pearson M."/>
            <person name="Priest M."/>
            <person name="Roberts A."/>
            <person name="Saif S."/>
            <person name="Shea T."/>
            <person name="Shenoy N."/>
            <person name="Sisk P."/>
            <person name="Stolte C."/>
            <person name="Sykes S."/>
            <person name="Wortman J."/>
            <person name="Nusbaum C."/>
            <person name="Birren B."/>
        </authorList>
    </citation>
    <scope>NUCLEOTIDE SEQUENCE [LARGE SCALE GENOMIC DNA]</scope>
    <source>
        <strain evidence="10 11">YIT 12063</strain>
    </source>
</reference>
<dbReference type="UniPathway" id="UPA00031">
    <property type="reaction ID" value="UER00013"/>
</dbReference>
<evidence type="ECO:0000256" key="3">
    <source>
        <dbReference type="ARBA" id="ARBA00013085"/>
    </source>
</evidence>
<dbReference type="EMBL" id="ADLS01000009">
    <property type="protein sequence ID" value="EGX67118.1"/>
    <property type="molecule type" value="Genomic_DNA"/>
</dbReference>
<name>G1WH99_9ACTN</name>
<evidence type="ECO:0000256" key="8">
    <source>
        <dbReference type="RuleBase" id="RU366003"/>
    </source>
</evidence>
<dbReference type="PATRIC" id="fig|742742.3.peg.794"/>
<keyword evidence="6 8" id="KW-0368">Histidine biosynthesis</keyword>
<evidence type="ECO:0000313" key="11">
    <source>
        <dbReference type="Proteomes" id="UP000004830"/>
    </source>
</evidence>
<dbReference type="AlphaFoldDB" id="G1WH99"/>
<dbReference type="GO" id="GO:0005737">
    <property type="term" value="C:cytoplasm"/>
    <property type="evidence" value="ECO:0007669"/>
    <property type="project" value="TreeGrafter"/>
</dbReference>
<dbReference type="GeneID" id="62758577"/>
<comment type="similarity">
    <text evidence="2 8">Belongs to the PHP hydrolase family. HisK subfamily.</text>
</comment>
<proteinExistence type="inferred from homology"/>
<dbReference type="InterPro" id="IPR016195">
    <property type="entry name" value="Pol/histidinol_Pase-like"/>
</dbReference>
<evidence type="ECO:0000313" key="10">
    <source>
        <dbReference type="EMBL" id="EGX67118.1"/>
    </source>
</evidence>
<feature type="domain" description="PHP" evidence="9">
    <location>
        <begin position="4"/>
        <end position="211"/>
    </location>
</feature>
<evidence type="ECO:0000256" key="6">
    <source>
        <dbReference type="ARBA" id="ARBA00023102"/>
    </source>
</evidence>
<evidence type="ECO:0000256" key="1">
    <source>
        <dbReference type="ARBA" id="ARBA00004970"/>
    </source>
</evidence>
<dbReference type="GO" id="GO:0004401">
    <property type="term" value="F:histidinol-phosphatase activity"/>
    <property type="evidence" value="ECO:0007669"/>
    <property type="project" value="UniProtKB-UniRule"/>
</dbReference>
<dbReference type="OrthoDB" id="6637113at2"/>
<dbReference type="EC" id="3.1.3.15" evidence="3 8"/>
<protein>
    <recommendedName>
        <fullName evidence="3 8">Histidinol-phosphatase</fullName>
        <shortName evidence="8">HolPase</shortName>
        <ecNumber evidence="3 8">3.1.3.15</ecNumber>
    </recommendedName>
</protein>
<evidence type="ECO:0000256" key="5">
    <source>
        <dbReference type="ARBA" id="ARBA00022801"/>
    </source>
</evidence>
<dbReference type="RefSeq" id="WP_009140855.1">
    <property type="nucleotide sequence ID" value="NZ_JH126468.1"/>
</dbReference>
<dbReference type="GO" id="GO:0000105">
    <property type="term" value="P:L-histidine biosynthetic process"/>
    <property type="evidence" value="ECO:0007669"/>
    <property type="project" value="UniProtKB-UniRule"/>
</dbReference>
<evidence type="ECO:0000256" key="2">
    <source>
        <dbReference type="ARBA" id="ARBA00009152"/>
    </source>
</evidence>
<sequence length="282" mass="32780">MLADYHVHTEFSDDSVYPLDTVCRDAIDRGFDEICITDHVDYGIKPDVDEFRRDPSLAPVVEGIPTTNVDYERYIPAIMQARERYAGRLEVRCGLEFGVQSHTQDRYNALFDRLSSSLDFIILSIHQVGNKEFWTGEFQRGRTQDEYNTAYYQEMLHVVDTFDNWSVLGHLDLIKRYDPAGIWPHEKSEELVRQILVRTIEKGRGIEVNTSSFRYGLPDLQPCTQILKLYRESGGRVITFGSDSHKPEHLGAHIPEVRERLRNLGFTEFCTYRRMQPVFHAL</sequence>
<dbReference type="SUPFAM" id="SSF89550">
    <property type="entry name" value="PHP domain-like"/>
    <property type="match status" value="1"/>
</dbReference>